<dbReference type="Proteomes" id="UP000400924">
    <property type="component" value="Unassembled WGS sequence"/>
</dbReference>
<evidence type="ECO:0000313" key="2">
    <source>
        <dbReference type="EMBL" id="MPY60384.1"/>
    </source>
</evidence>
<proteinExistence type="predicted"/>
<dbReference type="AlphaFoldDB" id="A0A5N8XM96"/>
<dbReference type="EMBL" id="VJZC01000208">
    <property type="protein sequence ID" value="MPY60384.1"/>
    <property type="molecule type" value="Genomic_DNA"/>
</dbReference>
<evidence type="ECO:0000313" key="3">
    <source>
        <dbReference type="Proteomes" id="UP000400924"/>
    </source>
</evidence>
<feature type="region of interest" description="Disordered" evidence="1">
    <location>
        <begin position="79"/>
        <end position="99"/>
    </location>
</feature>
<reference evidence="2 3" key="1">
    <citation type="submission" date="2019-07" db="EMBL/GenBank/DDBJ databases">
        <title>New species of Amycolatopsis and Streptomyces.</title>
        <authorList>
            <person name="Duangmal K."/>
            <person name="Teo W.F.A."/>
            <person name="Lipun K."/>
        </authorList>
    </citation>
    <scope>NUCLEOTIDE SEQUENCE [LARGE SCALE GENOMIC DNA]</scope>
    <source>
        <strain evidence="2 3">NBRC 106415</strain>
    </source>
</reference>
<comment type="caution">
    <text evidence="2">The sequence shown here is derived from an EMBL/GenBank/DDBJ whole genome shotgun (WGS) entry which is preliminary data.</text>
</comment>
<sequence length="141" mass="15539">MTTPFTTTPHDPAAEDLQRQREAIAALGHELRLLVDATVRTATSPDTLNRLSDDVRALTGQLTGPRRQPSDLPEVDEFPGGVRMFSPVTGPGSPLAPPMQVRAVHGDVMGQCLLESIPRTTPKPRRRREGDFTRHLPTTWQ</sequence>
<dbReference type="RefSeq" id="WP_152773867.1">
    <property type="nucleotide sequence ID" value="NZ_VJZC01000208.1"/>
</dbReference>
<organism evidence="2 3">
    <name type="scientific">Streptomyces spongiae</name>
    <dbReference type="NCBI Taxonomy" id="565072"/>
    <lineage>
        <taxon>Bacteria</taxon>
        <taxon>Bacillati</taxon>
        <taxon>Actinomycetota</taxon>
        <taxon>Actinomycetes</taxon>
        <taxon>Kitasatosporales</taxon>
        <taxon>Streptomycetaceae</taxon>
        <taxon>Streptomyces</taxon>
    </lineage>
</organism>
<evidence type="ECO:0000256" key="1">
    <source>
        <dbReference type="SAM" id="MobiDB-lite"/>
    </source>
</evidence>
<keyword evidence="3" id="KW-1185">Reference proteome</keyword>
<accession>A0A5N8XM96</accession>
<name>A0A5N8XM96_9ACTN</name>
<protein>
    <submittedName>
        <fullName evidence="2">Uncharacterized protein</fullName>
    </submittedName>
</protein>
<feature type="region of interest" description="Disordered" evidence="1">
    <location>
        <begin position="118"/>
        <end position="141"/>
    </location>
</feature>
<dbReference type="OrthoDB" id="9813282at2"/>
<gene>
    <name evidence="2" type="ORF">FNH08_25420</name>
</gene>